<dbReference type="InterPro" id="IPR002110">
    <property type="entry name" value="Ankyrin_rpt"/>
</dbReference>
<dbReference type="PROSITE" id="PS50297">
    <property type="entry name" value="ANK_REP_REGION"/>
    <property type="match status" value="1"/>
</dbReference>
<sequence>MGFQLPTPNPERHAGMSGLPPEILLLIVESIFNNHQQIPTPGHDEETKSPTIPNTARWLPSYQPGVWRDTAYLAATCQGFYKLINPILYRMDTQYNHCSALILSARRGNRSAVLKSLASGADPNSRDVTLPLVKEQVGSGSDGGQQFTGTPSMYMTALHWSALLGHSHIVTVLLQSGACIDARSNSGGMSLGGNYSLSECRTIATAKPWFEPSAWGANALFDALSGDAWASTVGANFKQDVDQESAIRSRRRVAKLLVQAGASLITHTEAQLHAIHQAVAYGDLEMTKFFLDMNVDPNVRDHRGNTPLHHLASSTTNITATNPALQTPISCTVRSNVAAIIQLLLQRGADINAPNRRGSTPFQYCLSKPGALSVDVAICLARIGAKVQGHLGQYHRSRMTKDQLRELEEAIVKSSHGHMNGPRDFRMEGRNLAWLLSV</sequence>
<dbReference type="OrthoDB" id="341259at2759"/>
<evidence type="ECO:0000313" key="4">
    <source>
        <dbReference type="EMBL" id="ORY61479.1"/>
    </source>
</evidence>
<dbReference type="PRINTS" id="PR01415">
    <property type="entry name" value="ANKYRIN"/>
</dbReference>
<dbReference type="PROSITE" id="PS50088">
    <property type="entry name" value="ANK_REPEAT"/>
    <property type="match status" value="3"/>
</dbReference>
<keyword evidence="1" id="KW-0677">Repeat</keyword>
<organism evidence="4 5">
    <name type="scientific">Pseudomassariella vexata</name>
    <dbReference type="NCBI Taxonomy" id="1141098"/>
    <lineage>
        <taxon>Eukaryota</taxon>
        <taxon>Fungi</taxon>
        <taxon>Dikarya</taxon>
        <taxon>Ascomycota</taxon>
        <taxon>Pezizomycotina</taxon>
        <taxon>Sordariomycetes</taxon>
        <taxon>Xylariomycetidae</taxon>
        <taxon>Amphisphaeriales</taxon>
        <taxon>Pseudomassariaceae</taxon>
        <taxon>Pseudomassariella</taxon>
    </lineage>
</organism>
<dbReference type="SMART" id="SM00248">
    <property type="entry name" value="ANK"/>
    <property type="match status" value="5"/>
</dbReference>
<accession>A0A1Y2DQN1</accession>
<dbReference type="PANTHER" id="PTHR24198:SF165">
    <property type="entry name" value="ANKYRIN REPEAT-CONTAINING PROTEIN-RELATED"/>
    <property type="match status" value="1"/>
</dbReference>
<name>A0A1Y2DQN1_9PEZI</name>
<dbReference type="STRING" id="1141098.A0A1Y2DQN1"/>
<dbReference type="Gene3D" id="1.25.40.20">
    <property type="entry name" value="Ankyrin repeat-containing domain"/>
    <property type="match status" value="3"/>
</dbReference>
<feature type="repeat" description="ANK" evidence="3">
    <location>
        <begin position="324"/>
        <end position="356"/>
    </location>
</feature>
<gene>
    <name evidence="4" type="ORF">BCR38DRAFT_440337</name>
</gene>
<dbReference type="Pfam" id="PF00023">
    <property type="entry name" value="Ank"/>
    <property type="match status" value="2"/>
</dbReference>
<dbReference type="EMBL" id="MCFJ01000010">
    <property type="protein sequence ID" value="ORY61479.1"/>
    <property type="molecule type" value="Genomic_DNA"/>
</dbReference>
<dbReference type="InterPro" id="IPR036770">
    <property type="entry name" value="Ankyrin_rpt-contain_sf"/>
</dbReference>
<evidence type="ECO:0000256" key="1">
    <source>
        <dbReference type="ARBA" id="ARBA00022737"/>
    </source>
</evidence>
<proteinExistence type="predicted"/>
<evidence type="ECO:0000256" key="2">
    <source>
        <dbReference type="ARBA" id="ARBA00023043"/>
    </source>
</evidence>
<dbReference type="Proteomes" id="UP000193689">
    <property type="component" value="Unassembled WGS sequence"/>
</dbReference>
<dbReference type="InParanoid" id="A0A1Y2DQN1"/>
<comment type="caution">
    <text evidence="4">The sequence shown here is derived from an EMBL/GenBank/DDBJ whole genome shotgun (WGS) entry which is preliminary data.</text>
</comment>
<feature type="repeat" description="ANK" evidence="3">
    <location>
        <begin position="153"/>
        <end position="185"/>
    </location>
</feature>
<evidence type="ECO:0000313" key="5">
    <source>
        <dbReference type="Proteomes" id="UP000193689"/>
    </source>
</evidence>
<keyword evidence="2 3" id="KW-0040">ANK repeat</keyword>
<dbReference type="PANTHER" id="PTHR24198">
    <property type="entry name" value="ANKYRIN REPEAT AND PROTEIN KINASE DOMAIN-CONTAINING PROTEIN"/>
    <property type="match status" value="1"/>
</dbReference>
<keyword evidence="5" id="KW-1185">Reference proteome</keyword>
<dbReference type="SUPFAM" id="SSF48403">
    <property type="entry name" value="Ankyrin repeat"/>
    <property type="match status" value="1"/>
</dbReference>
<protein>
    <submittedName>
        <fullName evidence="4">Ankyrin repeat-containing domain protein</fullName>
    </submittedName>
</protein>
<evidence type="ECO:0000256" key="3">
    <source>
        <dbReference type="PROSITE-ProRule" id="PRU00023"/>
    </source>
</evidence>
<dbReference type="GO" id="GO:0005737">
    <property type="term" value="C:cytoplasm"/>
    <property type="evidence" value="ECO:0007669"/>
    <property type="project" value="TreeGrafter"/>
</dbReference>
<reference evidence="4 5" key="1">
    <citation type="submission" date="2016-07" db="EMBL/GenBank/DDBJ databases">
        <title>Pervasive Adenine N6-methylation of Active Genes in Fungi.</title>
        <authorList>
            <consortium name="DOE Joint Genome Institute"/>
            <person name="Mondo S.J."/>
            <person name="Dannebaum R.O."/>
            <person name="Kuo R.C."/>
            <person name="Labutti K."/>
            <person name="Haridas S."/>
            <person name="Kuo A."/>
            <person name="Salamov A."/>
            <person name="Ahrendt S.R."/>
            <person name="Lipzen A."/>
            <person name="Sullivan W."/>
            <person name="Andreopoulos W.B."/>
            <person name="Clum A."/>
            <person name="Lindquist E."/>
            <person name="Daum C."/>
            <person name="Ramamoorthy G.K."/>
            <person name="Gryganskyi A."/>
            <person name="Culley D."/>
            <person name="Magnuson J.K."/>
            <person name="James T.Y."/>
            <person name="O'Malley M.A."/>
            <person name="Stajich J.E."/>
            <person name="Spatafora J.W."/>
            <person name="Visel A."/>
            <person name="Grigoriev I.V."/>
        </authorList>
    </citation>
    <scope>NUCLEOTIDE SEQUENCE [LARGE SCALE GENOMIC DNA]</scope>
    <source>
        <strain evidence="4 5">CBS 129021</strain>
    </source>
</reference>
<dbReference type="GeneID" id="63776908"/>
<dbReference type="RefSeq" id="XP_040713556.1">
    <property type="nucleotide sequence ID" value="XM_040860696.1"/>
</dbReference>
<dbReference type="AlphaFoldDB" id="A0A1Y2DQN1"/>
<dbReference type="Pfam" id="PF13857">
    <property type="entry name" value="Ank_5"/>
    <property type="match status" value="1"/>
</dbReference>
<feature type="repeat" description="ANK" evidence="3">
    <location>
        <begin position="270"/>
        <end position="302"/>
    </location>
</feature>